<feature type="region of interest" description="Disordered" evidence="5">
    <location>
        <begin position="515"/>
        <end position="552"/>
    </location>
</feature>
<feature type="transmembrane region" description="Helical" evidence="6">
    <location>
        <begin position="250"/>
        <end position="273"/>
    </location>
</feature>
<organism evidence="7 8">
    <name type="scientific">Ktedonospora formicarum</name>
    <dbReference type="NCBI Taxonomy" id="2778364"/>
    <lineage>
        <taxon>Bacteria</taxon>
        <taxon>Bacillati</taxon>
        <taxon>Chloroflexota</taxon>
        <taxon>Ktedonobacteria</taxon>
        <taxon>Ktedonobacterales</taxon>
        <taxon>Ktedonobacteraceae</taxon>
        <taxon>Ktedonospora</taxon>
    </lineage>
</organism>
<evidence type="ECO:0000256" key="3">
    <source>
        <dbReference type="ARBA" id="ARBA00022989"/>
    </source>
</evidence>
<evidence type="ECO:0000313" key="8">
    <source>
        <dbReference type="Proteomes" id="UP000612362"/>
    </source>
</evidence>
<dbReference type="Pfam" id="PF01943">
    <property type="entry name" value="Polysacc_synt"/>
    <property type="match status" value="1"/>
</dbReference>
<evidence type="ECO:0000256" key="2">
    <source>
        <dbReference type="ARBA" id="ARBA00022692"/>
    </source>
</evidence>
<feature type="transmembrane region" description="Helical" evidence="6">
    <location>
        <begin position="83"/>
        <end position="103"/>
    </location>
</feature>
<dbReference type="CDD" id="cd13128">
    <property type="entry name" value="MATE_Wzx_like"/>
    <property type="match status" value="1"/>
</dbReference>
<accession>A0A8J3HT85</accession>
<evidence type="ECO:0000256" key="6">
    <source>
        <dbReference type="SAM" id="Phobius"/>
    </source>
</evidence>
<dbReference type="InterPro" id="IPR052556">
    <property type="entry name" value="PolySynth_Transporter"/>
</dbReference>
<feature type="transmembrane region" description="Helical" evidence="6">
    <location>
        <begin position="142"/>
        <end position="164"/>
    </location>
</feature>
<evidence type="ECO:0000256" key="5">
    <source>
        <dbReference type="SAM" id="MobiDB-lite"/>
    </source>
</evidence>
<sequence>MDKLRRVVGGTVISLLGQGMTWTSTLLLTIAYGRFLGASQFGELYFALSFAMLIGFPLEFGFNQQITRDVAQDQGKALSYLSNALLLKVLFWLILYVFALLFSHVMGYSTEQSNLIAICGLTLLSSSIATTFASLHYGLGNVVFPVIGTILEKGLSALFGYLVLKFGGNVQQMALVLLGGSLVSALWQALCFYRKVGLGFTLDKALIRDLLRTSIPFIVSGAIGVIYYRIDTVLLQLLTSTTVVGWYGASYRLFDTLIFLPSLIINPIMAPIYADLSLASLDKLKVAVEKSLNFLLFCVLPIATALLVAAPNIIGVLYHNPEFQHTTPALQALAPGLVFLYVNTVLVSVIISLRREKRMTISASIALVFNLALNFFLIPHLQHVGAALATSLTEFLLVCVSLCFVPREILSFHSLVVASKAFLASMVMALVIWILRNTSIYVLLPAGAITYLAVAFLIRTIPTEDLRMLLTALRHKAERVETTPEIAPVEEVMFELEETTLPRITAITRPLRRTNPLPERTEIDEEVTRPRIPALRSEPRRRRDTLGLEVDL</sequence>
<proteinExistence type="predicted"/>
<feature type="transmembrane region" description="Helical" evidence="6">
    <location>
        <begin position="360"/>
        <end position="378"/>
    </location>
</feature>
<dbReference type="PANTHER" id="PTHR43424:SF1">
    <property type="entry name" value="LOCUS PUTATIVE PROTEIN 1-RELATED"/>
    <property type="match status" value="1"/>
</dbReference>
<name>A0A8J3HT85_9CHLR</name>
<feature type="transmembrane region" description="Helical" evidence="6">
    <location>
        <begin position="170"/>
        <end position="190"/>
    </location>
</feature>
<feature type="transmembrane region" description="Helical" evidence="6">
    <location>
        <begin position="330"/>
        <end position="353"/>
    </location>
</feature>
<comment type="subcellular location">
    <subcellularLocation>
        <location evidence="1">Membrane</location>
        <topology evidence="1">Multi-pass membrane protein</topology>
    </subcellularLocation>
</comment>
<evidence type="ECO:0000313" key="7">
    <source>
        <dbReference type="EMBL" id="GHO43289.1"/>
    </source>
</evidence>
<dbReference type="InterPro" id="IPR002797">
    <property type="entry name" value="Polysacc_synth"/>
</dbReference>
<comment type="caution">
    <text evidence="7">The sequence shown here is derived from an EMBL/GenBank/DDBJ whole genome shotgun (WGS) entry which is preliminary data.</text>
</comment>
<evidence type="ECO:0000256" key="4">
    <source>
        <dbReference type="ARBA" id="ARBA00023136"/>
    </source>
</evidence>
<keyword evidence="2 6" id="KW-0812">Transmembrane</keyword>
<feature type="transmembrane region" description="Helical" evidence="6">
    <location>
        <begin position="384"/>
        <end position="405"/>
    </location>
</feature>
<dbReference type="GO" id="GO:0016020">
    <property type="term" value="C:membrane"/>
    <property type="evidence" value="ECO:0007669"/>
    <property type="project" value="UniProtKB-SubCell"/>
</dbReference>
<feature type="transmembrane region" description="Helical" evidence="6">
    <location>
        <begin position="294"/>
        <end position="318"/>
    </location>
</feature>
<dbReference type="RefSeq" id="WP_220192771.1">
    <property type="nucleotide sequence ID" value="NZ_BNJF01000001.1"/>
</dbReference>
<gene>
    <name evidence="7" type="ORF">KSX_14520</name>
</gene>
<feature type="transmembrane region" description="Helical" evidence="6">
    <location>
        <begin position="115"/>
        <end position="135"/>
    </location>
</feature>
<protein>
    <submittedName>
        <fullName evidence="7">Polysaccharide biosynthesis protein</fullName>
    </submittedName>
</protein>
<dbReference type="AlphaFoldDB" id="A0A8J3HT85"/>
<keyword evidence="3 6" id="KW-1133">Transmembrane helix</keyword>
<feature type="transmembrane region" description="Helical" evidence="6">
    <location>
        <begin position="440"/>
        <end position="458"/>
    </location>
</feature>
<feature type="transmembrane region" description="Helical" evidence="6">
    <location>
        <begin position="210"/>
        <end position="230"/>
    </location>
</feature>
<keyword evidence="8" id="KW-1185">Reference proteome</keyword>
<dbReference type="PANTHER" id="PTHR43424">
    <property type="entry name" value="LOCUS PUTATIVE PROTEIN 1-RELATED"/>
    <property type="match status" value="1"/>
</dbReference>
<feature type="transmembrane region" description="Helical" evidence="6">
    <location>
        <begin position="12"/>
        <end position="32"/>
    </location>
</feature>
<dbReference type="EMBL" id="BNJF01000001">
    <property type="protein sequence ID" value="GHO43289.1"/>
    <property type="molecule type" value="Genomic_DNA"/>
</dbReference>
<evidence type="ECO:0000256" key="1">
    <source>
        <dbReference type="ARBA" id="ARBA00004141"/>
    </source>
</evidence>
<feature type="transmembrane region" description="Helical" evidence="6">
    <location>
        <begin position="44"/>
        <end position="62"/>
    </location>
</feature>
<feature type="transmembrane region" description="Helical" evidence="6">
    <location>
        <begin position="412"/>
        <end position="434"/>
    </location>
</feature>
<reference evidence="7" key="1">
    <citation type="submission" date="2020-10" db="EMBL/GenBank/DDBJ databases">
        <title>Taxonomic study of unclassified bacteria belonging to the class Ktedonobacteria.</title>
        <authorList>
            <person name="Yabe S."/>
            <person name="Wang C.M."/>
            <person name="Zheng Y."/>
            <person name="Sakai Y."/>
            <person name="Cavaletti L."/>
            <person name="Monciardini P."/>
            <person name="Donadio S."/>
        </authorList>
    </citation>
    <scope>NUCLEOTIDE SEQUENCE</scope>
    <source>
        <strain evidence="7">SOSP1-1</strain>
    </source>
</reference>
<keyword evidence="4 6" id="KW-0472">Membrane</keyword>
<dbReference type="Proteomes" id="UP000612362">
    <property type="component" value="Unassembled WGS sequence"/>
</dbReference>